<dbReference type="GeneID" id="11532721"/>
<dbReference type="UniPathway" id="UPA00031">
    <property type="reaction ID" value="UER00013"/>
</dbReference>
<dbReference type="Pfam" id="PF02811">
    <property type="entry name" value="PHP"/>
    <property type="match status" value="1"/>
</dbReference>
<dbReference type="HOGENOM" id="CLU_054611_0_1_1"/>
<evidence type="ECO:0000256" key="5">
    <source>
        <dbReference type="ARBA" id="ARBA00022801"/>
    </source>
</evidence>
<name>G8BN21_TETPH</name>
<evidence type="ECO:0000256" key="3">
    <source>
        <dbReference type="ARBA" id="ARBA00013085"/>
    </source>
</evidence>
<dbReference type="eggNOG" id="ENOG502RXUQ">
    <property type="taxonomic scope" value="Eukaryota"/>
</dbReference>
<evidence type="ECO:0000259" key="9">
    <source>
        <dbReference type="Pfam" id="PF02811"/>
    </source>
</evidence>
<sequence length="352" mass="41105">MYSHHSHSGDYVAHGLDCLDDIVAEALILDFKTYCLTEHMPRITDELLYPEEFCFTNLDKKQSILTSDEALIRLQAQFKKFMHHAELVKSKYNNTNEYNTTFLIGSEIEGCDKIHIEYCKKLISENSNVIKFIIGSLHHVNNIPIDFDQENWVKAVKSSKNNIKQFLIDYYNQQYEMLVHLKPLIVGHFDLYKLLIPKDLKVNIKTGDIIDKNEQSNNENIVYLNEIDLTTTWKDVEQLIVRNLQFIHSYDGLIEINTSALRKDLKEPYPGKSICKLASEHCDNRFLLSDDAHAVSHVGVCYKKCLEFITKELALEGLYYLTEDRQTHDIRICYDKMNDIIKDPFWQRIGDK</sequence>
<protein>
    <recommendedName>
        <fullName evidence="3 8">Histidinol-phosphatase</fullName>
        <shortName evidence="8">HolPase</shortName>
        <ecNumber evidence="3 8">3.1.3.15</ecNumber>
    </recommendedName>
</protein>
<dbReference type="SUPFAM" id="SSF89550">
    <property type="entry name" value="PHP domain-like"/>
    <property type="match status" value="1"/>
</dbReference>
<dbReference type="Gene3D" id="3.20.20.140">
    <property type="entry name" value="Metal-dependent hydrolases"/>
    <property type="match status" value="1"/>
</dbReference>
<evidence type="ECO:0000256" key="1">
    <source>
        <dbReference type="ARBA" id="ARBA00004970"/>
    </source>
</evidence>
<dbReference type="InterPro" id="IPR016195">
    <property type="entry name" value="Pol/histidinol_Pase-like"/>
</dbReference>
<accession>G8BN21</accession>
<dbReference type="OMA" id="DYDRPMY"/>
<evidence type="ECO:0000256" key="8">
    <source>
        <dbReference type="RuleBase" id="RU366003"/>
    </source>
</evidence>
<dbReference type="STRING" id="1071381.G8BN21"/>
<evidence type="ECO:0000256" key="7">
    <source>
        <dbReference type="ARBA" id="ARBA00049158"/>
    </source>
</evidence>
<dbReference type="InterPro" id="IPR010140">
    <property type="entry name" value="Histidinol_P_phosphatase_HisJ"/>
</dbReference>
<evidence type="ECO:0000256" key="6">
    <source>
        <dbReference type="ARBA" id="ARBA00023102"/>
    </source>
</evidence>
<proteinExistence type="inferred from homology"/>
<dbReference type="OrthoDB" id="5957391at2759"/>
<dbReference type="KEGG" id="tpf:TPHA_0A02170"/>
<dbReference type="PANTHER" id="PTHR21039:SF0">
    <property type="entry name" value="HISTIDINOL-PHOSPHATASE"/>
    <property type="match status" value="1"/>
</dbReference>
<evidence type="ECO:0000256" key="4">
    <source>
        <dbReference type="ARBA" id="ARBA00022605"/>
    </source>
</evidence>
<evidence type="ECO:0000313" key="10">
    <source>
        <dbReference type="EMBL" id="CCE61299.1"/>
    </source>
</evidence>
<organism evidence="10 11">
    <name type="scientific">Tetrapisispora phaffii (strain ATCC 24235 / CBS 4417 / NBRC 1672 / NRRL Y-8282 / UCD 70-5)</name>
    <name type="common">Yeast</name>
    <name type="synonym">Fabospora phaffii</name>
    <dbReference type="NCBI Taxonomy" id="1071381"/>
    <lineage>
        <taxon>Eukaryota</taxon>
        <taxon>Fungi</taxon>
        <taxon>Dikarya</taxon>
        <taxon>Ascomycota</taxon>
        <taxon>Saccharomycotina</taxon>
        <taxon>Saccharomycetes</taxon>
        <taxon>Saccharomycetales</taxon>
        <taxon>Saccharomycetaceae</taxon>
        <taxon>Tetrapisispora</taxon>
    </lineage>
</organism>
<comment type="catalytic activity">
    <reaction evidence="7 8">
        <text>L-histidinol phosphate + H2O = L-histidinol + phosphate</text>
        <dbReference type="Rhea" id="RHEA:14465"/>
        <dbReference type="ChEBI" id="CHEBI:15377"/>
        <dbReference type="ChEBI" id="CHEBI:43474"/>
        <dbReference type="ChEBI" id="CHEBI:57699"/>
        <dbReference type="ChEBI" id="CHEBI:57980"/>
        <dbReference type="EC" id="3.1.3.15"/>
    </reaction>
</comment>
<dbReference type="InterPro" id="IPR004013">
    <property type="entry name" value="PHP_dom"/>
</dbReference>
<keyword evidence="5 8" id="KW-0378">Hydrolase</keyword>
<keyword evidence="4 8" id="KW-0028">Amino-acid biosynthesis</keyword>
<keyword evidence="11" id="KW-1185">Reference proteome</keyword>
<dbReference type="EC" id="3.1.3.15" evidence="3 8"/>
<dbReference type="GO" id="GO:0000105">
    <property type="term" value="P:L-histidine biosynthetic process"/>
    <property type="evidence" value="ECO:0007669"/>
    <property type="project" value="UniProtKB-UniRule"/>
</dbReference>
<dbReference type="AlphaFoldDB" id="G8BN21"/>
<comment type="similarity">
    <text evidence="2 8">Belongs to the PHP hydrolase family. HisK subfamily.</text>
</comment>
<keyword evidence="6 8" id="KW-0368">Histidine biosynthesis</keyword>
<dbReference type="RefSeq" id="XP_003683733.1">
    <property type="nucleotide sequence ID" value="XM_003683685.1"/>
</dbReference>
<dbReference type="NCBIfam" id="TIGR01856">
    <property type="entry name" value="hisJ_fam"/>
    <property type="match status" value="1"/>
</dbReference>
<dbReference type="GO" id="GO:0005737">
    <property type="term" value="C:cytoplasm"/>
    <property type="evidence" value="ECO:0007669"/>
    <property type="project" value="TreeGrafter"/>
</dbReference>
<dbReference type="Proteomes" id="UP000005666">
    <property type="component" value="Chromosome 1"/>
</dbReference>
<evidence type="ECO:0000313" key="11">
    <source>
        <dbReference type="Proteomes" id="UP000005666"/>
    </source>
</evidence>
<dbReference type="GO" id="GO:0004401">
    <property type="term" value="F:histidinol-phosphatase activity"/>
    <property type="evidence" value="ECO:0007669"/>
    <property type="project" value="UniProtKB-UniRule"/>
</dbReference>
<feature type="domain" description="PHP" evidence="9">
    <location>
        <begin position="4"/>
        <end position="259"/>
    </location>
</feature>
<dbReference type="PANTHER" id="PTHR21039">
    <property type="entry name" value="HISTIDINOL PHOSPHATASE-RELATED"/>
    <property type="match status" value="1"/>
</dbReference>
<gene>
    <name evidence="10" type="primary">TPHA0A02170</name>
    <name evidence="10" type="ordered locus">TPHA_0A02170</name>
</gene>
<dbReference type="EMBL" id="HE612856">
    <property type="protein sequence ID" value="CCE61299.1"/>
    <property type="molecule type" value="Genomic_DNA"/>
</dbReference>
<evidence type="ECO:0000256" key="2">
    <source>
        <dbReference type="ARBA" id="ARBA00009152"/>
    </source>
</evidence>
<comment type="pathway">
    <text evidence="1 8">Amino-acid biosynthesis; L-histidine biosynthesis; L-histidine from 5-phospho-alpha-D-ribose 1-diphosphate: step 8/9.</text>
</comment>
<reference evidence="10 11" key="1">
    <citation type="journal article" date="2011" name="Proc. Natl. Acad. Sci. U.S.A.">
        <title>Evolutionary erosion of yeast sex chromosomes by mating-type switching accidents.</title>
        <authorList>
            <person name="Gordon J.L."/>
            <person name="Armisen D."/>
            <person name="Proux-Wera E."/>
            <person name="Oheigeartaigh S.S."/>
            <person name="Byrne K.P."/>
            <person name="Wolfe K.H."/>
        </authorList>
    </citation>
    <scope>NUCLEOTIDE SEQUENCE [LARGE SCALE GENOMIC DNA]</scope>
    <source>
        <strain evidence="11">ATCC 24235 / CBS 4417 / NBRC 1672 / NRRL Y-8282 / UCD 70-5</strain>
    </source>
</reference>